<evidence type="ECO:0000256" key="1">
    <source>
        <dbReference type="ARBA" id="ARBA00006082"/>
    </source>
</evidence>
<dbReference type="InterPro" id="IPR042120">
    <property type="entry name" value="MutL_C_dimsub"/>
</dbReference>
<dbReference type="InterPro" id="IPR020667">
    <property type="entry name" value="DNA_mismatch_repair_MutL"/>
</dbReference>
<dbReference type="Pfam" id="PF13589">
    <property type="entry name" value="HATPase_c_3"/>
    <property type="match status" value="1"/>
</dbReference>
<dbReference type="SUPFAM" id="SSF118116">
    <property type="entry name" value="DNA mismatch repair protein MutL"/>
    <property type="match status" value="1"/>
</dbReference>
<dbReference type="InterPro" id="IPR014762">
    <property type="entry name" value="DNA_mismatch_repair_CS"/>
</dbReference>
<dbReference type="GO" id="GO:0006298">
    <property type="term" value="P:mismatch repair"/>
    <property type="evidence" value="ECO:0007669"/>
    <property type="project" value="UniProtKB-UniRule"/>
</dbReference>
<dbReference type="PANTHER" id="PTHR10073:SF12">
    <property type="entry name" value="DNA MISMATCH REPAIR PROTEIN MLH1"/>
    <property type="match status" value="1"/>
</dbReference>
<organism evidence="9 10">
    <name type="scientific">Spirochaeta isovalerica</name>
    <dbReference type="NCBI Taxonomy" id="150"/>
    <lineage>
        <taxon>Bacteria</taxon>
        <taxon>Pseudomonadati</taxon>
        <taxon>Spirochaetota</taxon>
        <taxon>Spirochaetia</taxon>
        <taxon>Spirochaetales</taxon>
        <taxon>Spirochaetaceae</taxon>
        <taxon>Spirochaeta</taxon>
    </lineage>
</organism>
<keyword evidence="3 5" id="KW-0227">DNA damage</keyword>
<evidence type="ECO:0000313" key="9">
    <source>
        <dbReference type="EMBL" id="MBB6478399.1"/>
    </source>
</evidence>
<dbReference type="SMART" id="SM01340">
    <property type="entry name" value="DNA_mis_repair"/>
    <property type="match status" value="1"/>
</dbReference>
<feature type="compositionally biased region" description="Basic and acidic residues" evidence="6">
    <location>
        <begin position="349"/>
        <end position="360"/>
    </location>
</feature>
<dbReference type="NCBIfam" id="TIGR00585">
    <property type="entry name" value="mutl"/>
    <property type="match status" value="1"/>
</dbReference>
<dbReference type="PROSITE" id="PS00058">
    <property type="entry name" value="DNA_MISMATCH_REPAIR_1"/>
    <property type="match status" value="1"/>
</dbReference>
<protein>
    <recommendedName>
        <fullName evidence="2 5">DNA mismatch repair protein MutL</fullName>
    </recommendedName>
</protein>
<dbReference type="Pfam" id="PF01119">
    <property type="entry name" value="DNA_mis_repair"/>
    <property type="match status" value="1"/>
</dbReference>
<dbReference type="CDD" id="cd00782">
    <property type="entry name" value="MutL_Trans"/>
    <property type="match status" value="1"/>
</dbReference>
<dbReference type="InterPro" id="IPR002099">
    <property type="entry name" value="MutL/Mlh/PMS"/>
</dbReference>
<evidence type="ECO:0000256" key="5">
    <source>
        <dbReference type="HAMAP-Rule" id="MF_00149"/>
    </source>
</evidence>
<dbReference type="InterPro" id="IPR038973">
    <property type="entry name" value="MutL/Mlh/Pms-like"/>
</dbReference>
<dbReference type="HAMAP" id="MF_00149">
    <property type="entry name" value="DNA_mis_repair"/>
    <property type="match status" value="1"/>
</dbReference>
<sequence length="613" mass="69904">MNGRDTRQSRSVKMLRDSVARKIAAGEVIDRPNSVVRELLDNSIDAGSTEISLYLENGGISRIRVVDNGCGMSEEDLRLCYLPHATSKIETEDDLLSINSLGFRGEALSSISTCTRMEVVSRREEDDTAHRLIVHGGREIALEDWRGSRGTIIDASELFYSIPARKKFLKRSSAETTMCQKTFLEKALPFPEISFKLYTDNNLKLFLPASTRKERILAAWKGTFNPSLLHELESEDEGFKISIIAGRPEQNRKDRRYIQIFANNRRIDEYAFIQAVQYGFDDALPGGVFPVCFVFIEVEPHLVDFNIHPAKREARFRNQPAIHHKIVQMIKDFLAEYTFRFRTEEKEAQQHTFPSREMEHPSFAPPAAKKTSWNEWRGAAASGSNFYGKANTSFQGMPATHYSDSYEPVQSVRETMNRITPLVDKVPEQSDDFEGLRYMGQIMDLFLLAEYDNRLFIVDQHAAHERILFEVFKKKASAVQELLIPVEFETDEAEEINLEKNKDKYRDLGISVNRLQQGLWQMTSIPKSALDMEGDLVEFLKTQQGSIGELEKELYATMSCRAAVKDGDPVDALSALELIKGAFRLESARCPHGRPIWFELSKDELFELVGRVI</sequence>
<gene>
    <name evidence="5" type="primary">mutL</name>
    <name evidence="9" type="ORF">HNR50_000032</name>
</gene>
<dbReference type="Gene3D" id="3.30.230.10">
    <property type="match status" value="1"/>
</dbReference>
<proteinExistence type="inferred from homology"/>
<dbReference type="GO" id="GO:0005524">
    <property type="term" value="F:ATP binding"/>
    <property type="evidence" value="ECO:0007669"/>
    <property type="project" value="InterPro"/>
</dbReference>
<dbReference type="Gene3D" id="3.30.1540.20">
    <property type="entry name" value="MutL, C-terminal domain, dimerisation subdomain"/>
    <property type="match status" value="1"/>
</dbReference>
<dbReference type="GO" id="GO:0140664">
    <property type="term" value="F:ATP-dependent DNA damage sensor activity"/>
    <property type="evidence" value="ECO:0007669"/>
    <property type="project" value="InterPro"/>
</dbReference>
<dbReference type="InterPro" id="IPR036890">
    <property type="entry name" value="HATPase_C_sf"/>
</dbReference>
<reference evidence="9 10" key="1">
    <citation type="submission" date="2020-08" db="EMBL/GenBank/DDBJ databases">
        <title>Genomic Encyclopedia of Type Strains, Phase IV (KMG-IV): sequencing the most valuable type-strain genomes for metagenomic binning, comparative biology and taxonomic classification.</title>
        <authorList>
            <person name="Goeker M."/>
        </authorList>
    </citation>
    <scope>NUCLEOTIDE SEQUENCE [LARGE SCALE GENOMIC DNA]</scope>
    <source>
        <strain evidence="9 10">DSM 2461</strain>
    </source>
</reference>
<dbReference type="EMBL" id="JACHGJ010000001">
    <property type="protein sequence ID" value="MBB6478399.1"/>
    <property type="molecule type" value="Genomic_DNA"/>
</dbReference>
<evidence type="ECO:0000259" key="7">
    <source>
        <dbReference type="SMART" id="SM00853"/>
    </source>
</evidence>
<dbReference type="FunFam" id="3.30.565.10:FF:000003">
    <property type="entry name" value="DNA mismatch repair endonuclease MutL"/>
    <property type="match status" value="1"/>
</dbReference>
<dbReference type="SUPFAM" id="SSF55874">
    <property type="entry name" value="ATPase domain of HSP90 chaperone/DNA topoisomerase II/histidine kinase"/>
    <property type="match status" value="1"/>
</dbReference>
<dbReference type="PANTHER" id="PTHR10073">
    <property type="entry name" value="DNA MISMATCH REPAIR PROTEIN MLH, PMS, MUTL"/>
    <property type="match status" value="1"/>
</dbReference>
<feature type="domain" description="DNA mismatch repair protein S5" evidence="8">
    <location>
        <begin position="216"/>
        <end position="335"/>
    </location>
</feature>
<keyword evidence="10" id="KW-1185">Reference proteome</keyword>
<evidence type="ECO:0000256" key="3">
    <source>
        <dbReference type="ARBA" id="ARBA00022763"/>
    </source>
</evidence>
<dbReference type="InterPro" id="IPR042121">
    <property type="entry name" value="MutL_C_regsub"/>
</dbReference>
<dbReference type="Proteomes" id="UP000587760">
    <property type="component" value="Unassembled WGS sequence"/>
</dbReference>
<dbReference type="GO" id="GO:0030983">
    <property type="term" value="F:mismatched DNA binding"/>
    <property type="evidence" value="ECO:0007669"/>
    <property type="project" value="InterPro"/>
</dbReference>
<dbReference type="SMART" id="SM00853">
    <property type="entry name" value="MutL_C"/>
    <property type="match status" value="1"/>
</dbReference>
<dbReference type="CDD" id="cd16926">
    <property type="entry name" value="HATPase_MutL-MLH-PMS-like"/>
    <property type="match status" value="1"/>
</dbReference>
<comment type="similarity">
    <text evidence="1 5">Belongs to the DNA mismatch repair MutL/HexB family.</text>
</comment>
<dbReference type="GO" id="GO:0016887">
    <property type="term" value="F:ATP hydrolysis activity"/>
    <property type="evidence" value="ECO:0007669"/>
    <property type="project" value="InterPro"/>
</dbReference>
<evidence type="ECO:0000256" key="2">
    <source>
        <dbReference type="ARBA" id="ARBA00021975"/>
    </source>
</evidence>
<feature type="region of interest" description="Disordered" evidence="6">
    <location>
        <begin position="349"/>
        <end position="369"/>
    </location>
</feature>
<dbReference type="InterPro" id="IPR037198">
    <property type="entry name" value="MutL_C_sf"/>
</dbReference>
<dbReference type="AlphaFoldDB" id="A0A841R5V3"/>
<dbReference type="InterPro" id="IPR014790">
    <property type="entry name" value="MutL_C"/>
</dbReference>
<dbReference type="RefSeq" id="WP_184742202.1">
    <property type="nucleotide sequence ID" value="NZ_JACHGJ010000001.1"/>
</dbReference>
<evidence type="ECO:0000313" key="10">
    <source>
        <dbReference type="Proteomes" id="UP000587760"/>
    </source>
</evidence>
<comment type="function">
    <text evidence="5">This protein is involved in the repair of mismatches in DNA. It is required for dam-dependent methyl-directed DNA mismatch repair. May act as a 'molecular matchmaker', a protein that promotes the formation of a stable complex between two or more DNA-binding proteins in an ATP-dependent manner without itself being part of a final effector complex.</text>
</comment>
<feature type="domain" description="MutL C-terminal dimerisation" evidence="7">
    <location>
        <begin position="438"/>
        <end position="570"/>
    </location>
</feature>
<evidence type="ECO:0000259" key="8">
    <source>
        <dbReference type="SMART" id="SM01340"/>
    </source>
</evidence>
<dbReference type="Gene3D" id="3.30.1370.100">
    <property type="entry name" value="MutL, C-terminal domain, regulatory subdomain"/>
    <property type="match status" value="1"/>
</dbReference>
<dbReference type="InterPro" id="IPR020568">
    <property type="entry name" value="Ribosomal_Su5_D2-typ_SF"/>
</dbReference>
<name>A0A841R5V3_9SPIO</name>
<evidence type="ECO:0000256" key="6">
    <source>
        <dbReference type="SAM" id="MobiDB-lite"/>
    </source>
</evidence>
<keyword evidence="4 5" id="KW-0234">DNA repair</keyword>
<comment type="caution">
    <text evidence="9">The sequence shown here is derived from an EMBL/GenBank/DDBJ whole genome shotgun (WGS) entry which is preliminary data.</text>
</comment>
<dbReference type="GO" id="GO:0032300">
    <property type="term" value="C:mismatch repair complex"/>
    <property type="evidence" value="ECO:0007669"/>
    <property type="project" value="InterPro"/>
</dbReference>
<dbReference type="Pfam" id="PF08676">
    <property type="entry name" value="MutL_C"/>
    <property type="match status" value="1"/>
</dbReference>
<dbReference type="InterPro" id="IPR013507">
    <property type="entry name" value="DNA_mismatch_S5_2-like"/>
</dbReference>
<dbReference type="Gene3D" id="3.30.565.10">
    <property type="entry name" value="Histidine kinase-like ATPase, C-terminal domain"/>
    <property type="match status" value="1"/>
</dbReference>
<accession>A0A841R5V3</accession>
<dbReference type="InterPro" id="IPR014721">
    <property type="entry name" value="Ribsml_uS5_D2-typ_fold_subgr"/>
</dbReference>
<dbReference type="SUPFAM" id="SSF54211">
    <property type="entry name" value="Ribosomal protein S5 domain 2-like"/>
    <property type="match status" value="1"/>
</dbReference>
<evidence type="ECO:0000256" key="4">
    <source>
        <dbReference type="ARBA" id="ARBA00023204"/>
    </source>
</evidence>